<accession>A0ABV1EAT4</accession>
<gene>
    <name evidence="2" type="ORF">WMO64_10135</name>
</gene>
<organism evidence="2 3">
    <name type="scientific">Pseudoflavonifractor intestinihominis</name>
    <dbReference type="NCBI Taxonomy" id="3133171"/>
    <lineage>
        <taxon>Bacteria</taxon>
        <taxon>Bacillati</taxon>
        <taxon>Bacillota</taxon>
        <taxon>Clostridia</taxon>
        <taxon>Eubacteriales</taxon>
        <taxon>Oscillospiraceae</taxon>
        <taxon>Pseudoflavonifractor</taxon>
    </lineage>
</organism>
<dbReference type="Proteomes" id="UP001464378">
    <property type="component" value="Unassembled WGS sequence"/>
</dbReference>
<keyword evidence="1" id="KW-0812">Transmembrane</keyword>
<dbReference type="RefSeq" id="WP_242958736.1">
    <property type="nucleotide sequence ID" value="NZ_JBBMFK010000015.1"/>
</dbReference>
<evidence type="ECO:0000256" key="1">
    <source>
        <dbReference type="SAM" id="Phobius"/>
    </source>
</evidence>
<sequence length="47" mass="5144">MNTATQSFGYGLAALLFCIAILGVCHKIKKAARKVLKSQQTHKDELP</sequence>
<dbReference type="EMBL" id="JBBMFK010000015">
    <property type="protein sequence ID" value="MEQ2443820.1"/>
    <property type="molecule type" value="Genomic_DNA"/>
</dbReference>
<evidence type="ECO:0000313" key="2">
    <source>
        <dbReference type="EMBL" id="MEQ2443820.1"/>
    </source>
</evidence>
<keyword evidence="1" id="KW-1133">Transmembrane helix</keyword>
<proteinExistence type="predicted"/>
<comment type="caution">
    <text evidence="2">The sequence shown here is derived from an EMBL/GenBank/DDBJ whole genome shotgun (WGS) entry which is preliminary data.</text>
</comment>
<protein>
    <submittedName>
        <fullName evidence="2">Uncharacterized protein</fullName>
    </submittedName>
</protein>
<evidence type="ECO:0000313" key="3">
    <source>
        <dbReference type="Proteomes" id="UP001464378"/>
    </source>
</evidence>
<feature type="transmembrane region" description="Helical" evidence="1">
    <location>
        <begin position="6"/>
        <end position="25"/>
    </location>
</feature>
<reference evidence="2 3" key="1">
    <citation type="submission" date="2024-03" db="EMBL/GenBank/DDBJ databases">
        <title>Human intestinal bacterial collection.</title>
        <authorList>
            <person name="Pauvert C."/>
            <person name="Hitch T.C.A."/>
            <person name="Clavel T."/>
        </authorList>
    </citation>
    <scope>NUCLEOTIDE SEQUENCE [LARGE SCALE GENOMIC DNA]</scope>
    <source>
        <strain evidence="2 3">CLA-AP-H29</strain>
    </source>
</reference>
<keyword evidence="3" id="KW-1185">Reference proteome</keyword>
<name>A0ABV1EAT4_9FIRM</name>
<keyword evidence="1" id="KW-0472">Membrane</keyword>